<dbReference type="SUPFAM" id="SSF69572">
    <property type="entry name" value="Activating enzymes of the ubiquitin-like proteins"/>
    <property type="match status" value="1"/>
</dbReference>
<dbReference type="EMBL" id="BAABEZ010000022">
    <property type="protein sequence ID" value="GAA4456483.1"/>
    <property type="molecule type" value="Genomic_DNA"/>
</dbReference>
<dbReference type="InterPro" id="IPR000594">
    <property type="entry name" value="ThiF_NAD_FAD-bd"/>
</dbReference>
<dbReference type="InterPro" id="IPR035985">
    <property type="entry name" value="Ubiquitin-activating_enz"/>
</dbReference>
<dbReference type="Gene3D" id="3.40.50.720">
    <property type="entry name" value="NAD(P)-binding Rossmann-like Domain"/>
    <property type="match status" value="1"/>
</dbReference>
<organism evidence="2 3">
    <name type="scientific">Rurimicrobium arvi</name>
    <dbReference type="NCBI Taxonomy" id="2049916"/>
    <lineage>
        <taxon>Bacteria</taxon>
        <taxon>Pseudomonadati</taxon>
        <taxon>Bacteroidota</taxon>
        <taxon>Chitinophagia</taxon>
        <taxon>Chitinophagales</taxon>
        <taxon>Chitinophagaceae</taxon>
        <taxon>Rurimicrobium</taxon>
    </lineage>
</organism>
<protein>
    <recommendedName>
        <fullName evidence="1">THIF-type NAD/FAD binding fold domain-containing protein</fullName>
    </recommendedName>
</protein>
<sequence length="551" mass="63697">MDNRVEEIQQYIGNIDFVSIDTPFTVDDELIIKGQVVVTVNDEISLSFTVTILPEYPLKRYNTETITFSNPDLITYGHVMEKGSICIHTSHCVDLQRKLLIDFNSLRRWIKEYFIEGKKDTNYEHLILQPEKFKGRHYAYFFTEVDYQFQGCEYGFFEYIPIQSGKYYDAPVHNYVVQSFFSKNNKKLVECQWSDGVKNLSHKNKNSGLFIFINNPPATHGKFAFKNWEELETYVSKPFIKFLSEGQNANRKIAGNIIPLLVGYRITETEIHWQSILMEIGKFPIATEKVNQQWQGYFLDAPINWGITKNCSYQYFFGRGRMDDKITKGKVLIIGVGAIGSMIATTLTRGGCKIIDMIDYDVKEPENVCRSEYRFNAGINNKVDELRQTLISISPFINTGTINADFFNLYAKVMLKNHEASIDFKKALLQYDVIFDCSTDNDLMFVLDELQLDNLITLSITNKARAVACATEPKSYSWMINQFEQVLENDTEDLYNPTGCWSPTFKASYNDINTLIQHAIKHINLKFSQGLPLRNFVLDAQEDFIIKLKEF</sequence>
<dbReference type="Proteomes" id="UP001501410">
    <property type="component" value="Unassembled WGS sequence"/>
</dbReference>
<keyword evidence="3" id="KW-1185">Reference proteome</keyword>
<evidence type="ECO:0000313" key="3">
    <source>
        <dbReference type="Proteomes" id="UP001501410"/>
    </source>
</evidence>
<gene>
    <name evidence="2" type="ORF">GCM10023092_21780</name>
</gene>
<comment type="caution">
    <text evidence="2">The sequence shown here is derived from an EMBL/GenBank/DDBJ whole genome shotgun (WGS) entry which is preliminary data.</text>
</comment>
<evidence type="ECO:0000313" key="2">
    <source>
        <dbReference type="EMBL" id="GAA4456483.1"/>
    </source>
</evidence>
<evidence type="ECO:0000259" key="1">
    <source>
        <dbReference type="Pfam" id="PF00899"/>
    </source>
</evidence>
<feature type="domain" description="THIF-type NAD/FAD binding fold" evidence="1">
    <location>
        <begin position="324"/>
        <end position="440"/>
    </location>
</feature>
<proteinExistence type="predicted"/>
<reference evidence="3" key="1">
    <citation type="journal article" date="2019" name="Int. J. Syst. Evol. Microbiol.">
        <title>The Global Catalogue of Microorganisms (GCM) 10K type strain sequencing project: providing services to taxonomists for standard genome sequencing and annotation.</title>
        <authorList>
            <consortium name="The Broad Institute Genomics Platform"/>
            <consortium name="The Broad Institute Genome Sequencing Center for Infectious Disease"/>
            <person name="Wu L."/>
            <person name="Ma J."/>
        </authorList>
    </citation>
    <scope>NUCLEOTIDE SEQUENCE [LARGE SCALE GENOMIC DNA]</scope>
    <source>
        <strain evidence="3">JCM 31921</strain>
    </source>
</reference>
<accession>A0ABP8MV14</accession>
<name>A0ABP8MV14_9BACT</name>
<dbReference type="RefSeq" id="WP_344826777.1">
    <property type="nucleotide sequence ID" value="NZ_BAABEZ010000022.1"/>
</dbReference>
<dbReference type="Pfam" id="PF00899">
    <property type="entry name" value="ThiF"/>
    <property type="match status" value="1"/>
</dbReference>